<dbReference type="PANTHER" id="PTHR43384">
    <property type="entry name" value="SEPTUM SITE-DETERMINING PROTEIN MIND HOMOLOG, CHLOROPLASTIC-RELATED"/>
    <property type="match status" value="1"/>
</dbReference>
<dbReference type="GO" id="GO:0005524">
    <property type="term" value="F:ATP binding"/>
    <property type="evidence" value="ECO:0007669"/>
    <property type="project" value="TreeGrafter"/>
</dbReference>
<name>A0A0K2IXJ8_STEMA</name>
<accession>A0A0K2IXJ8</accession>
<dbReference type="GO" id="GO:0009898">
    <property type="term" value="C:cytoplasmic side of plasma membrane"/>
    <property type="evidence" value="ECO:0007669"/>
    <property type="project" value="TreeGrafter"/>
</dbReference>
<reference evidence="1 2" key="1">
    <citation type="submission" date="2018-12" db="EMBL/GenBank/DDBJ databases">
        <authorList>
            <person name="Kartti S."/>
            <person name="Manni A."/>
            <person name="Chemao El Fihri M.W."/>
            <person name="Laamarti M."/>
            <person name="Temsamani L."/>
            <person name="El Jamali J.E."/>
            <person name="Ouadghiri M."/>
            <person name="Ibrahimi A."/>
            <person name="Filati-Maltouf A."/>
        </authorList>
    </citation>
    <scope>NUCLEOTIDE SEQUENCE [LARGE SCALE GENOMIC DNA]</scope>
    <source>
        <strain evidence="1 2">MDMC339</strain>
    </source>
</reference>
<dbReference type="EMBL" id="RXLZ01000006">
    <property type="protein sequence ID" value="RTQ91416.1"/>
    <property type="molecule type" value="Genomic_DNA"/>
</dbReference>
<dbReference type="AlphaFoldDB" id="A0A0K2IXJ8"/>
<dbReference type="GO" id="GO:0051782">
    <property type="term" value="P:negative regulation of cell division"/>
    <property type="evidence" value="ECO:0007669"/>
    <property type="project" value="TreeGrafter"/>
</dbReference>
<protein>
    <submittedName>
        <fullName evidence="1">Fimbrial protein</fullName>
    </submittedName>
</protein>
<dbReference type="Gene3D" id="3.40.50.300">
    <property type="entry name" value="P-loop containing nucleotide triphosphate hydrolases"/>
    <property type="match status" value="1"/>
</dbReference>
<dbReference type="Gene3D" id="3.40.50.2300">
    <property type="match status" value="1"/>
</dbReference>
<dbReference type="GO" id="GO:0005829">
    <property type="term" value="C:cytosol"/>
    <property type="evidence" value="ECO:0007669"/>
    <property type="project" value="TreeGrafter"/>
</dbReference>
<dbReference type="InterPro" id="IPR027417">
    <property type="entry name" value="P-loop_NTPase"/>
</dbReference>
<evidence type="ECO:0000313" key="2">
    <source>
        <dbReference type="Proteomes" id="UP000271705"/>
    </source>
</evidence>
<dbReference type="RefSeq" id="WP_010485134.1">
    <property type="nucleotide sequence ID" value="NZ_RXLZ01000006.1"/>
</dbReference>
<organism evidence="1 2">
    <name type="scientific">Stenotrophomonas maltophilia</name>
    <name type="common">Pseudomonas maltophilia</name>
    <name type="synonym">Xanthomonas maltophilia</name>
    <dbReference type="NCBI Taxonomy" id="40324"/>
    <lineage>
        <taxon>Bacteria</taxon>
        <taxon>Pseudomonadati</taxon>
        <taxon>Pseudomonadota</taxon>
        <taxon>Gammaproteobacteria</taxon>
        <taxon>Lysobacterales</taxon>
        <taxon>Lysobacteraceae</taxon>
        <taxon>Stenotrophomonas</taxon>
        <taxon>Stenotrophomonas maltophilia group</taxon>
    </lineage>
</organism>
<dbReference type="Proteomes" id="UP000271705">
    <property type="component" value="Unassembled WGS sequence"/>
</dbReference>
<proteinExistence type="predicted"/>
<dbReference type="InterPro" id="IPR050625">
    <property type="entry name" value="ParA/MinD_ATPase"/>
</dbReference>
<evidence type="ECO:0000313" key="1">
    <source>
        <dbReference type="EMBL" id="RTQ91416.1"/>
    </source>
</evidence>
<gene>
    <name evidence="1" type="ORF">EKL94_03455</name>
</gene>
<dbReference type="GO" id="GO:0016887">
    <property type="term" value="F:ATP hydrolysis activity"/>
    <property type="evidence" value="ECO:0007669"/>
    <property type="project" value="TreeGrafter"/>
</dbReference>
<sequence length="418" mass="44916">MPYATAQPLHPQGPPMNLVLYGMDRELLPRLAAKLPPTTTLHWQDSSTPTSAQDLQRGPQSLVLLDFRPEHAAASSVLAQQLQQTEPDLALVAVGATSAGQVEGVVIALRAGLRDVLDLDSDNVGIEAALRRALSPRPAAAAQHAHKARLIVLLGVRAGVGTSTLAAHLSVLAQQTRALAQGEALLQDGLLMELAQPSGDLALYLNLDSRFHYEDALRNASRIDATLARTAMARHDSGLVLLDRASGSDAVPPSDPGALLQRLRTVFASVLCDAGGCPLRQLPPLLLDQADEIWLVTDASIATLVSLDQALKHLAGQREREKRLQLVINRHDDSSGMSPEQIARRFEVPLLATLPERPRVRLAASQGHLLLQDAPRDPYLRALAPLVSRLDPAACPVQAQGLRERLSLALGGSQWKTR</sequence>
<dbReference type="SUPFAM" id="SSF52540">
    <property type="entry name" value="P-loop containing nucleoside triphosphate hydrolases"/>
    <property type="match status" value="1"/>
</dbReference>
<dbReference type="PANTHER" id="PTHR43384:SF13">
    <property type="entry name" value="SLR0110 PROTEIN"/>
    <property type="match status" value="1"/>
</dbReference>
<comment type="caution">
    <text evidence="1">The sequence shown here is derived from an EMBL/GenBank/DDBJ whole genome shotgun (WGS) entry which is preliminary data.</text>
</comment>